<evidence type="ECO:0000256" key="2">
    <source>
        <dbReference type="SAM" id="MobiDB-lite"/>
    </source>
</evidence>
<keyword evidence="1" id="KW-0175">Coiled coil</keyword>
<feature type="compositionally biased region" description="Basic residues" evidence="2">
    <location>
        <begin position="553"/>
        <end position="563"/>
    </location>
</feature>
<protein>
    <submittedName>
        <fullName evidence="4">Uncharacterized protein</fullName>
    </submittedName>
</protein>
<proteinExistence type="predicted"/>
<feature type="region of interest" description="Disordered" evidence="2">
    <location>
        <begin position="399"/>
        <end position="426"/>
    </location>
</feature>
<feature type="compositionally biased region" description="Polar residues" evidence="2">
    <location>
        <begin position="118"/>
        <end position="129"/>
    </location>
</feature>
<feature type="region of interest" description="Disordered" evidence="2">
    <location>
        <begin position="299"/>
        <end position="323"/>
    </location>
</feature>
<evidence type="ECO:0000313" key="4">
    <source>
        <dbReference type="EMBL" id="KAJ7329035.1"/>
    </source>
</evidence>
<evidence type="ECO:0000313" key="5">
    <source>
        <dbReference type="Proteomes" id="UP001163046"/>
    </source>
</evidence>
<feature type="region of interest" description="Disordered" evidence="2">
    <location>
        <begin position="535"/>
        <end position="563"/>
    </location>
</feature>
<keyword evidence="5" id="KW-1185">Reference proteome</keyword>
<keyword evidence="3" id="KW-1133">Transmembrane helix</keyword>
<name>A0A9W9YAL7_9CNID</name>
<feature type="transmembrane region" description="Helical" evidence="3">
    <location>
        <begin position="171"/>
        <end position="192"/>
    </location>
</feature>
<keyword evidence="3" id="KW-0472">Membrane</keyword>
<keyword evidence="3" id="KW-0812">Transmembrane</keyword>
<evidence type="ECO:0000256" key="3">
    <source>
        <dbReference type="SAM" id="Phobius"/>
    </source>
</evidence>
<accession>A0A9W9YAL7</accession>
<dbReference type="Proteomes" id="UP001163046">
    <property type="component" value="Unassembled WGS sequence"/>
</dbReference>
<sequence length="563" mass="63866">MTIPRERTNTIEHWRRADTLKDQLKTKRLELFESQRQKYQDLTEQLERRTNEYKESINREWNERLKELRKTLNEVRDQNLTLKALNQELATKTHKDLSLTPFLVVMAPPKQAWRTTPANRNFTSSSSNVRGFAKIPSPPPPLKRRSSGYKMGVRVGEKYGKLKNLAGKNKLALGASAALLAPALGGLLGALLGKKKKKKQSGGTKTKNWRVETHRDFLQRLPNDWENELTRASNDELRAVTDIVRNIFDATVALPRELSYPLQGHKKEVSHISALTTPLHRRRSLLIDIPSLREWIRSEEENRQRQQQEGGGSGMGLSSGHPLNDQQEFWHRKLLLDKLTLPRLDKVADVLEDMSSGRPGMTSGYPDSGGSDYFRRQRQLQSVLNAPLEFNGADTLLKGTTHAPVPRTDPTATAVNRPNERERKSRVLPTTVAEALRTRDERDADRRVVLQEFRREIDRAPDAKTRKAGEKNIKTLEYNYAAMDELDSLIAGKAGGGNWMDSAADAVGMGGDKLEDLKRRRDKLEEQSDELVDALQRRVVVPPRKQSGAGGGMKRKPRGWIQE</sequence>
<reference evidence="4" key="1">
    <citation type="submission" date="2023-01" db="EMBL/GenBank/DDBJ databases">
        <title>Genome assembly of the deep-sea coral Lophelia pertusa.</title>
        <authorList>
            <person name="Herrera S."/>
            <person name="Cordes E."/>
        </authorList>
    </citation>
    <scope>NUCLEOTIDE SEQUENCE</scope>
    <source>
        <strain evidence="4">USNM1676648</strain>
        <tissue evidence="4">Polyp</tissue>
    </source>
</reference>
<dbReference type="EMBL" id="MU827794">
    <property type="protein sequence ID" value="KAJ7329035.1"/>
    <property type="molecule type" value="Genomic_DNA"/>
</dbReference>
<comment type="caution">
    <text evidence="4">The sequence shown here is derived from an EMBL/GenBank/DDBJ whole genome shotgun (WGS) entry which is preliminary data.</text>
</comment>
<dbReference type="AlphaFoldDB" id="A0A9W9YAL7"/>
<feature type="region of interest" description="Disordered" evidence="2">
    <location>
        <begin position="118"/>
        <end position="147"/>
    </location>
</feature>
<evidence type="ECO:0000256" key="1">
    <source>
        <dbReference type="SAM" id="Coils"/>
    </source>
</evidence>
<organism evidence="4 5">
    <name type="scientific">Desmophyllum pertusum</name>
    <dbReference type="NCBI Taxonomy" id="174260"/>
    <lineage>
        <taxon>Eukaryota</taxon>
        <taxon>Metazoa</taxon>
        <taxon>Cnidaria</taxon>
        <taxon>Anthozoa</taxon>
        <taxon>Hexacorallia</taxon>
        <taxon>Scleractinia</taxon>
        <taxon>Caryophylliina</taxon>
        <taxon>Caryophylliidae</taxon>
        <taxon>Desmophyllum</taxon>
    </lineage>
</organism>
<feature type="coiled-coil region" evidence="1">
    <location>
        <begin position="29"/>
        <end position="88"/>
    </location>
</feature>
<gene>
    <name evidence="4" type="ORF">OS493_023330</name>
</gene>